<dbReference type="PRINTS" id="PR00702">
    <property type="entry name" value="ACRIFLAVINRP"/>
</dbReference>
<feature type="transmembrane region" description="Helical" evidence="1">
    <location>
        <begin position="466"/>
        <end position="486"/>
    </location>
</feature>
<dbReference type="AlphaFoldDB" id="A0A517SVG8"/>
<dbReference type="Gene3D" id="1.20.1640.10">
    <property type="entry name" value="Multidrug efflux transporter AcrB transmembrane domain"/>
    <property type="match status" value="3"/>
</dbReference>
<dbReference type="SUPFAM" id="SSF82866">
    <property type="entry name" value="Multidrug efflux transporter AcrB transmembrane domain"/>
    <property type="match status" value="2"/>
</dbReference>
<feature type="transmembrane region" description="Helical" evidence="1">
    <location>
        <begin position="903"/>
        <end position="920"/>
    </location>
</feature>
<dbReference type="Proteomes" id="UP000315003">
    <property type="component" value="Chromosome"/>
</dbReference>
<feature type="transmembrane region" description="Helical" evidence="1">
    <location>
        <begin position="1007"/>
        <end position="1027"/>
    </location>
</feature>
<dbReference type="PANTHER" id="PTHR32063">
    <property type="match status" value="1"/>
</dbReference>
<protein>
    <submittedName>
        <fullName evidence="2">Multidrug resistance protein MdtB</fullName>
    </submittedName>
</protein>
<keyword evidence="1" id="KW-0472">Membrane</keyword>
<dbReference type="GO" id="GO:0042910">
    <property type="term" value="F:xenobiotic transmembrane transporter activity"/>
    <property type="evidence" value="ECO:0007669"/>
    <property type="project" value="TreeGrafter"/>
</dbReference>
<organism evidence="2 3">
    <name type="scientific">Stieleria bergensis</name>
    <dbReference type="NCBI Taxonomy" id="2528025"/>
    <lineage>
        <taxon>Bacteria</taxon>
        <taxon>Pseudomonadati</taxon>
        <taxon>Planctomycetota</taxon>
        <taxon>Planctomycetia</taxon>
        <taxon>Pirellulales</taxon>
        <taxon>Pirellulaceae</taxon>
        <taxon>Stieleria</taxon>
    </lineage>
</organism>
<evidence type="ECO:0000256" key="1">
    <source>
        <dbReference type="SAM" id="Phobius"/>
    </source>
</evidence>
<feature type="transmembrane region" description="Helical" evidence="1">
    <location>
        <begin position="927"/>
        <end position="951"/>
    </location>
</feature>
<dbReference type="Gene3D" id="3.30.2090.10">
    <property type="entry name" value="Multidrug efflux transporter AcrB TolC docking domain, DN and DC subdomains"/>
    <property type="match status" value="2"/>
</dbReference>
<dbReference type="InterPro" id="IPR001036">
    <property type="entry name" value="Acrflvin-R"/>
</dbReference>
<dbReference type="InterPro" id="IPR027463">
    <property type="entry name" value="AcrB_DN_DC_subdom"/>
</dbReference>
<dbReference type="PANTHER" id="PTHR32063:SF0">
    <property type="entry name" value="SWARMING MOTILITY PROTEIN SWRC"/>
    <property type="match status" value="1"/>
</dbReference>
<feature type="transmembrane region" description="Helical" evidence="1">
    <location>
        <begin position="421"/>
        <end position="445"/>
    </location>
</feature>
<dbReference type="Gene3D" id="3.30.70.1430">
    <property type="entry name" value="Multidrug efflux transporter AcrB pore domain"/>
    <property type="match status" value="2"/>
</dbReference>
<gene>
    <name evidence="2" type="primary">mdtB</name>
    <name evidence="2" type="ORF">SV7mr_26460</name>
</gene>
<dbReference type="EMBL" id="CP036272">
    <property type="protein sequence ID" value="QDT60129.1"/>
    <property type="molecule type" value="Genomic_DNA"/>
</dbReference>
<proteinExistence type="predicted"/>
<feature type="transmembrane region" description="Helical" evidence="1">
    <location>
        <begin position="1039"/>
        <end position="1061"/>
    </location>
</feature>
<keyword evidence="3" id="KW-1185">Reference proteome</keyword>
<accession>A0A517SVG8</accession>
<evidence type="ECO:0000313" key="2">
    <source>
        <dbReference type="EMBL" id="QDT60129.1"/>
    </source>
</evidence>
<feature type="transmembrane region" description="Helical" evidence="1">
    <location>
        <begin position="498"/>
        <end position="517"/>
    </location>
</feature>
<keyword evidence="1" id="KW-0812">Transmembrane</keyword>
<feature type="transmembrane region" description="Helical" evidence="1">
    <location>
        <begin position="395"/>
        <end position="415"/>
    </location>
</feature>
<feature type="transmembrane region" description="Helical" evidence="1">
    <location>
        <begin position="368"/>
        <end position="388"/>
    </location>
</feature>
<dbReference type="Gene3D" id="3.30.70.1440">
    <property type="entry name" value="Multidrug efflux transporter AcrB pore domain"/>
    <property type="match status" value="1"/>
</dbReference>
<dbReference type="SUPFAM" id="SSF82693">
    <property type="entry name" value="Multidrug efflux transporter AcrB pore domain, PN1, PN2, PC1 and PC2 subdomains"/>
    <property type="match status" value="2"/>
</dbReference>
<dbReference type="GO" id="GO:0005886">
    <property type="term" value="C:plasma membrane"/>
    <property type="evidence" value="ECO:0007669"/>
    <property type="project" value="TreeGrafter"/>
</dbReference>
<sequence length="1105" mass="121055">MIGVVLFGCIALWQIPIQLTPEVKKPTISVSVVWPGASPYEVEHEIVQSLEEQLKDIKGMTKMTSWSHYSQGSVTMEFPVGTDITLAMLELNSRINQLREFPDDAFEPIISTANLSDRPVCWYVLSPRVPSDAELRDFVRRHPHLDAVCQPLLDAHKWDLRLYRINQLSGEFPEIGDLVEIADIRKTRRFIDEHVKSRFDRVRGVADTFLMGGQAEEMQVIVDPERLAARGLTIDDLRTALRSRNKDTSGGEIWDGKRRYVVRTLGQFSAPTQIERTIIATQDDVTTYVGDVAKVRLGYRRATDSYRRGGSELIGLGVLPETGSNVLEIVDELRAVSTELNEGLLAQRGMKLTEVWSDADYIDSSVGLVKQNIVIGGILTVLVLLAFLRSARSTIVIAIAVPTSIVGTFLILRLLGRSLNVVSLAGLAFAVGMIVDNSVVVLENIYRKFQRGATPREAAIQGTREVWGAVLASTLTTLAVFVPVLFTQEEAGQLFRDIALAISAAVGLSLIVSITLIPTASARLLASGQDSDRSASNTVVDRAAKGFVCWVANTNQWLLASMLRRLTIVTVFVSGALFVCWCLFPDVEYLPDGNKARVMCKLHPPPGYNVDKTEAISRKLFEKFLPYWEVDPSSPEAQQLDLPALSDLLVRAQPHEVMVQVQTEDPAKIRQWIPVLQSLSAEIPDMRGSAYQLSLFPGSSRKIDIELTGPDLDAVIRLAQQVQQRIETAIPDSRTSAVPGLWNANPELHVLPHWDRVAEVGINATELGYIVDALTDGAFVADYTTEGEKIDLRIIGDGSDASYLQDLGNRTVVTRDASLVTLSSLAEFKISSGPPSIRHIERRRAITVEVRPPDGVSLGRALEVVQRDVIDVMKAEGALPAGLQVSLGGTADRLSDSWQAMRFNLLLALVITYLLMAGLFESWVYPLVIILTVPLAAAGGVACLWLANWWTDQPLDIITMLGFVILIGTAVNNAILIVHHSIGHLSAGKLSSQEAVVESVRSRIRPIFMTTGTTVLGLFPLVVMPGAGSELYRGLGCVVLGGLVVSTMLTLFLVPSFFSLVMDARQAMSRKSLLADPPIPVGNHLSPREQEASVANLSVRESNLS</sequence>
<dbReference type="Pfam" id="PF00873">
    <property type="entry name" value="ACR_tran"/>
    <property type="match status" value="2"/>
</dbReference>
<reference evidence="2 3" key="1">
    <citation type="submission" date="2019-02" db="EMBL/GenBank/DDBJ databases">
        <title>Deep-cultivation of Planctomycetes and their phenomic and genomic characterization uncovers novel biology.</title>
        <authorList>
            <person name="Wiegand S."/>
            <person name="Jogler M."/>
            <person name="Boedeker C."/>
            <person name="Pinto D."/>
            <person name="Vollmers J."/>
            <person name="Rivas-Marin E."/>
            <person name="Kohn T."/>
            <person name="Peeters S.H."/>
            <person name="Heuer A."/>
            <person name="Rast P."/>
            <person name="Oberbeckmann S."/>
            <person name="Bunk B."/>
            <person name="Jeske O."/>
            <person name="Meyerdierks A."/>
            <person name="Storesund J.E."/>
            <person name="Kallscheuer N."/>
            <person name="Luecker S."/>
            <person name="Lage O.M."/>
            <person name="Pohl T."/>
            <person name="Merkel B.J."/>
            <person name="Hornburger P."/>
            <person name="Mueller R.-W."/>
            <person name="Bruemmer F."/>
            <person name="Labrenz M."/>
            <person name="Spormann A.M."/>
            <person name="Op den Camp H."/>
            <person name="Overmann J."/>
            <person name="Amann R."/>
            <person name="Jetten M.S.M."/>
            <person name="Mascher T."/>
            <person name="Medema M.H."/>
            <person name="Devos D.P."/>
            <person name="Kaster A.-K."/>
            <person name="Ovreas L."/>
            <person name="Rohde M."/>
            <person name="Galperin M.Y."/>
            <person name="Jogler C."/>
        </authorList>
    </citation>
    <scope>NUCLEOTIDE SEQUENCE [LARGE SCALE GENOMIC DNA]</scope>
    <source>
        <strain evidence="2 3">SV_7m_r</strain>
    </source>
</reference>
<dbReference type="SUPFAM" id="SSF82714">
    <property type="entry name" value="Multidrug efflux transporter AcrB TolC docking domain, DN and DC subdomains"/>
    <property type="match status" value="2"/>
</dbReference>
<feature type="transmembrane region" description="Helical" evidence="1">
    <location>
        <begin position="566"/>
        <end position="584"/>
    </location>
</feature>
<dbReference type="Gene3D" id="3.30.70.1320">
    <property type="entry name" value="Multidrug efflux transporter AcrB pore domain like"/>
    <property type="match status" value="2"/>
</dbReference>
<keyword evidence="1" id="KW-1133">Transmembrane helix</keyword>
<name>A0A517SVG8_9BACT</name>
<evidence type="ECO:0000313" key="3">
    <source>
        <dbReference type="Proteomes" id="UP000315003"/>
    </source>
</evidence>
<feature type="transmembrane region" description="Helical" evidence="1">
    <location>
        <begin position="957"/>
        <end position="978"/>
    </location>
</feature>